<gene>
    <name evidence="1" type="ORF">BN1804_00237</name>
</gene>
<name>A0A0G4Q0A5_9GAMM</name>
<evidence type="ECO:0000313" key="1">
    <source>
        <dbReference type="EMBL" id="CRL59064.1"/>
    </source>
</evidence>
<reference evidence="2" key="1">
    <citation type="submission" date="2015-06" db="EMBL/GenBank/DDBJ databases">
        <authorList>
            <person name="Urmite Genomes"/>
        </authorList>
    </citation>
    <scope>NUCLEOTIDE SEQUENCE [LARGE SCALE GENOMIC DNA]</scope>
    <source>
        <strain evidence="2">CSUR P1867</strain>
    </source>
</reference>
<dbReference type="Proteomes" id="UP000183920">
    <property type="component" value="Unassembled WGS sequence"/>
</dbReference>
<dbReference type="AlphaFoldDB" id="A0A0G4Q0A5"/>
<organism evidence="1 2">
    <name type="scientific">Proteus penneri</name>
    <dbReference type="NCBI Taxonomy" id="102862"/>
    <lineage>
        <taxon>Bacteria</taxon>
        <taxon>Pseudomonadati</taxon>
        <taxon>Pseudomonadota</taxon>
        <taxon>Gammaproteobacteria</taxon>
        <taxon>Enterobacterales</taxon>
        <taxon>Morganellaceae</taxon>
        <taxon>Proteus</taxon>
    </lineage>
</organism>
<dbReference type="EMBL" id="CVRY01000001">
    <property type="protein sequence ID" value="CRL59064.1"/>
    <property type="molecule type" value="Genomic_DNA"/>
</dbReference>
<protein>
    <submittedName>
        <fullName evidence="1">Uncharacterized protein</fullName>
    </submittedName>
</protein>
<sequence length="70" mass="8002">MWKLPKLLNLTIGLVKNFLIHTVQKMLLSMIRLSYSLLLIFDKKSGQFKKWIANGVIKDSDSKIIAIDIG</sequence>
<accession>A0A0G4Q0A5</accession>
<proteinExistence type="predicted"/>
<evidence type="ECO:0000313" key="2">
    <source>
        <dbReference type="Proteomes" id="UP000183920"/>
    </source>
</evidence>